<dbReference type="SUPFAM" id="SSF46565">
    <property type="entry name" value="Chaperone J-domain"/>
    <property type="match status" value="1"/>
</dbReference>
<name>A0AAD9UQ99_9APIC</name>
<sequence>MGFNELLSHHFCVAAATQTLLVNENEKLHDINKFASMFDITDEKWIIIGYSIIILIASVLLYHEIPDTGGSLYSALGLSNNVTHFDIVSLYSRFKLHVRQNGPSENFDALKEAFDVLVNEESRSTYNRFGDLDLGMISNTSFPTVITVLALSYQILSCILCCTLNRSNKLRTTRYAITLYSAIVFALEIETRFVKKSDILDDIPYLGNLLPFQRIQFLRSITPSLTLFLNMIASHFCVDNDRQNFLLWRSAVTSNRLIVEKLADVINATNYMKTLPTNSSGQRGDGKSTEETKEQKPKLTEFLDSLDENQVQQLIEALSAYVRFYEIFKICRNRGSPSR</sequence>
<evidence type="ECO:0000256" key="1">
    <source>
        <dbReference type="SAM" id="MobiDB-lite"/>
    </source>
</evidence>
<dbReference type="Proteomes" id="UP001214638">
    <property type="component" value="Unassembled WGS sequence"/>
</dbReference>
<keyword evidence="2" id="KW-0812">Transmembrane</keyword>
<gene>
    <name evidence="4" type="ORF">BdWA1_000638</name>
</gene>
<evidence type="ECO:0000259" key="3">
    <source>
        <dbReference type="PROSITE" id="PS50076"/>
    </source>
</evidence>
<feature type="domain" description="J" evidence="3">
    <location>
        <begin position="71"/>
        <end position="130"/>
    </location>
</feature>
<comment type="caution">
    <text evidence="4">The sequence shown here is derived from an EMBL/GenBank/DDBJ whole genome shotgun (WGS) entry which is preliminary data.</text>
</comment>
<evidence type="ECO:0000256" key="2">
    <source>
        <dbReference type="SAM" id="Phobius"/>
    </source>
</evidence>
<dbReference type="EMBL" id="JALLKP010000001">
    <property type="protein sequence ID" value="KAK2197635.1"/>
    <property type="molecule type" value="Genomic_DNA"/>
</dbReference>
<proteinExistence type="predicted"/>
<feature type="compositionally biased region" description="Basic and acidic residues" evidence="1">
    <location>
        <begin position="284"/>
        <end position="296"/>
    </location>
</feature>
<dbReference type="Gene3D" id="1.10.287.110">
    <property type="entry name" value="DnaJ domain"/>
    <property type="match status" value="1"/>
</dbReference>
<dbReference type="PROSITE" id="PS50076">
    <property type="entry name" value="DNAJ_2"/>
    <property type="match status" value="1"/>
</dbReference>
<evidence type="ECO:0000313" key="4">
    <source>
        <dbReference type="EMBL" id="KAK2197635.1"/>
    </source>
</evidence>
<feature type="transmembrane region" description="Helical" evidence="2">
    <location>
        <begin position="45"/>
        <end position="63"/>
    </location>
</feature>
<organism evidence="4 5">
    <name type="scientific">Babesia duncani</name>
    <dbReference type="NCBI Taxonomy" id="323732"/>
    <lineage>
        <taxon>Eukaryota</taxon>
        <taxon>Sar</taxon>
        <taxon>Alveolata</taxon>
        <taxon>Apicomplexa</taxon>
        <taxon>Aconoidasida</taxon>
        <taxon>Piroplasmida</taxon>
        <taxon>Babesiidae</taxon>
        <taxon>Babesia</taxon>
    </lineage>
</organism>
<keyword evidence="2" id="KW-1133">Transmembrane helix</keyword>
<dbReference type="GeneID" id="94334936"/>
<dbReference type="KEGG" id="bdw:94334936"/>
<feature type="transmembrane region" description="Helical" evidence="2">
    <location>
        <begin position="142"/>
        <end position="164"/>
    </location>
</feature>
<dbReference type="InterPro" id="IPR001623">
    <property type="entry name" value="DnaJ_domain"/>
</dbReference>
<dbReference type="InterPro" id="IPR036869">
    <property type="entry name" value="J_dom_sf"/>
</dbReference>
<dbReference type="PROSITE" id="PS00636">
    <property type="entry name" value="DNAJ_1"/>
    <property type="match status" value="1"/>
</dbReference>
<dbReference type="InterPro" id="IPR018253">
    <property type="entry name" value="DnaJ_domain_CS"/>
</dbReference>
<dbReference type="AlphaFoldDB" id="A0AAD9UQ99"/>
<reference evidence="4" key="1">
    <citation type="journal article" date="2023" name="Nat. Microbiol.">
        <title>Babesia duncani multi-omics identifies virulence factors and drug targets.</title>
        <authorList>
            <person name="Singh P."/>
            <person name="Lonardi S."/>
            <person name="Liang Q."/>
            <person name="Vydyam P."/>
            <person name="Khabirova E."/>
            <person name="Fang T."/>
            <person name="Gihaz S."/>
            <person name="Thekkiniath J."/>
            <person name="Munshi M."/>
            <person name="Abel S."/>
            <person name="Ciampossin L."/>
            <person name="Batugedara G."/>
            <person name="Gupta M."/>
            <person name="Lu X.M."/>
            <person name="Lenz T."/>
            <person name="Chakravarty S."/>
            <person name="Cornillot E."/>
            <person name="Hu Y."/>
            <person name="Ma W."/>
            <person name="Gonzalez L.M."/>
            <person name="Sanchez S."/>
            <person name="Estrada K."/>
            <person name="Sanchez-Flores A."/>
            <person name="Montero E."/>
            <person name="Harb O.S."/>
            <person name="Le Roch K.G."/>
            <person name="Mamoun C.B."/>
        </authorList>
    </citation>
    <scope>NUCLEOTIDE SEQUENCE</scope>
    <source>
        <strain evidence="4">WA1</strain>
    </source>
</reference>
<accession>A0AAD9UQ99</accession>
<feature type="region of interest" description="Disordered" evidence="1">
    <location>
        <begin position="276"/>
        <end position="296"/>
    </location>
</feature>
<protein>
    <submittedName>
        <fullName evidence="4">Bifunctional Chaperone J-domain superfamily/DnaJ domain</fullName>
    </submittedName>
</protein>
<keyword evidence="2" id="KW-0472">Membrane</keyword>
<dbReference type="RefSeq" id="XP_067804477.1">
    <property type="nucleotide sequence ID" value="XM_067945686.1"/>
</dbReference>
<evidence type="ECO:0000313" key="5">
    <source>
        <dbReference type="Proteomes" id="UP001214638"/>
    </source>
</evidence>
<keyword evidence="5" id="KW-1185">Reference proteome</keyword>